<evidence type="ECO:0000313" key="2">
    <source>
        <dbReference type="Proteomes" id="UP000647836"/>
    </source>
</evidence>
<name>A0ABR9U2M0_9NOSO</name>
<reference evidence="1 2" key="1">
    <citation type="submission" date="2020-10" db="EMBL/GenBank/DDBJ databases">
        <authorList>
            <person name="Castelo-Branco R."/>
            <person name="Eusebio N."/>
            <person name="Adriana R."/>
            <person name="Vieira A."/>
            <person name="Brugerolle De Fraissinette N."/>
            <person name="Rezende De Castro R."/>
            <person name="Schneider M.P."/>
            <person name="Vasconcelos V."/>
            <person name="Leao P.N."/>
        </authorList>
    </citation>
    <scope>NUCLEOTIDE SEQUENCE [LARGE SCALE GENOMIC DNA]</scope>
    <source>
        <strain evidence="1 2">LEGE 07299</strain>
    </source>
</reference>
<keyword evidence="2" id="KW-1185">Reference proteome</keyword>
<gene>
    <name evidence="1" type="ORF">IQ229_18860</name>
</gene>
<comment type="caution">
    <text evidence="1">The sequence shown here is derived from an EMBL/GenBank/DDBJ whole genome shotgun (WGS) entry which is preliminary data.</text>
</comment>
<protein>
    <submittedName>
        <fullName evidence="1">Uncharacterized protein</fullName>
    </submittedName>
</protein>
<sequence length="142" mass="15139">MLDINKKTSSSDIYSIDNEQLFAQLTPEEGAVIEGGGFLLIEQLQAINADADTFGDDDTYITVNGSKIWGPNGFSTGQTFVVNRGLGVDLPARIELFDEDGFLNGSDDSLGGFTVFGATNGTARARVSGGGSTYDVYYRAFV</sequence>
<proteinExistence type="predicted"/>
<accession>A0ABR9U2M0</accession>
<dbReference type="EMBL" id="JADEXF010000677">
    <property type="protein sequence ID" value="MBE9106911.1"/>
    <property type="molecule type" value="Genomic_DNA"/>
</dbReference>
<organism evidence="1 2">
    <name type="scientific">Nostoc cf. edaphicum LEGE 07299</name>
    <dbReference type="NCBI Taxonomy" id="2777974"/>
    <lineage>
        <taxon>Bacteria</taxon>
        <taxon>Bacillati</taxon>
        <taxon>Cyanobacteriota</taxon>
        <taxon>Cyanophyceae</taxon>
        <taxon>Nostocales</taxon>
        <taxon>Nostocaceae</taxon>
        <taxon>Nostoc</taxon>
    </lineage>
</organism>
<evidence type="ECO:0000313" key="1">
    <source>
        <dbReference type="EMBL" id="MBE9106911.1"/>
    </source>
</evidence>
<dbReference type="RefSeq" id="WP_194046362.1">
    <property type="nucleotide sequence ID" value="NZ_JADEXF010000677.1"/>
</dbReference>
<dbReference type="Proteomes" id="UP000647836">
    <property type="component" value="Unassembled WGS sequence"/>
</dbReference>